<feature type="compositionally biased region" description="Basic and acidic residues" evidence="7">
    <location>
        <begin position="313"/>
        <end position="323"/>
    </location>
</feature>
<accession>A0A1J9PQB6</accession>
<evidence type="ECO:0000256" key="5">
    <source>
        <dbReference type="ARBA" id="ARBA00023098"/>
    </source>
</evidence>
<feature type="region of interest" description="Disordered" evidence="7">
    <location>
        <begin position="271"/>
        <end position="384"/>
    </location>
</feature>
<evidence type="ECO:0000256" key="2">
    <source>
        <dbReference type="ARBA" id="ARBA00022692"/>
    </source>
</evidence>
<feature type="transmembrane region" description="Helical" evidence="8">
    <location>
        <begin position="237"/>
        <end position="262"/>
    </location>
</feature>
<name>A0A1J9PQB6_9EURO</name>
<dbReference type="AlphaFoldDB" id="A0A1J9PQB6"/>
<dbReference type="STRING" id="1447872.A0A1J9PQB6"/>
<keyword evidence="6 8" id="KW-0472">Membrane</keyword>
<dbReference type="PANTHER" id="PTHR21212:SF0">
    <property type="entry name" value="SEIPIN"/>
    <property type="match status" value="1"/>
</dbReference>
<dbReference type="PANTHER" id="PTHR21212">
    <property type="entry name" value="BERNARDINELLI-SEIP CONGENITAL LIPODYSTROPHY 2 HOMOLOG BSCL2 PROTEIN"/>
    <property type="match status" value="1"/>
</dbReference>
<evidence type="ECO:0000256" key="7">
    <source>
        <dbReference type="SAM" id="MobiDB-lite"/>
    </source>
</evidence>
<dbReference type="Proteomes" id="UP000182235">
    <property type="component" value="Unassembled WGS sequence"/>
</dbReference>
<keyword evidence="2 8" id="KW-0812">Transmembrane</keyword>
<keyword evidence="4 8" id="KW-1133">Transmembrane helix</keyword>
<evidence type="ECO:0000256" key="6">
    <source>
        <dbReference type="ARBA" id="ARBA00023136"/>
    </source>
</evidence>
<dbReference type="GO" id="GO:0005789">
    <property type="term" value="C:endoplasmic reticulum membrane"/>
    <property type="evidence" value="ECO:0007669"/>
    <property type="project" value="UniProtKB-SubCell"/>
</dbReference>
<dbReference type="InterPro" id="IPR009617">
    <property type="entry name" value="Seipin"/>
</dbReference>
<dbReference type="Pfam" id="PF06775">
    <property type="entry name" value="Seipin"/>
    <property type="match status" value="1"/>
</dbReference>
<comment type="caution">
    <text evidence="9">The sequence shown here is derived from an EMBL/GenBank/DDBJ whole genome shotgun (WGS) entry which is preliminary data.</text>
</comment>
<dbReference type="VEuPathDB" id="FungiDB:AJ78_01862"/>
<gene>
    <name evidence="9" type="ORF">AJ78_01862</name>
</gene>
<keyword evidence="5" id="KW-0443">Lipid metabolism</keyword>
<evidence type="ECO:0000313" key="10">
    <source>
        <dbReference type="Proteomes" id="UP000182235"/>
    </source>
</evidence>
<evidence type="ECO:0000256" key="3">
    <source>
        <dbReference type="ARBA" id="ARBA00022824"/>
    </source>
</evidence>
<comment type="subcellular location">
    <subcellularLocation>
        <location evidence="1">Endoplasmic reticulum membrane</location>
        <topology evidence="1">Multi-pass membrane protein</topology>
    </subcellularLocation>
</comment>
<evidence type="ECO:0000256" key="8">
    <source>
        <dbReference type="SAM" id="Phobius"/>
    </source>
</evidence>
<feature type="transmembrane region" description="Helical" evidence="8">
    <location>
        <begin position="35"/>
        <end position="60"/>
    </location>
</feature>
<reference evidence="9 10" key="1">
    <citation type="submission" date="2015-07" db="EMBL/GenBank/DDBJ databases">
        <title>Emmonsia species relationships and genome sequence.</title>
        <authorList>
            <consortium name="The Broad Institute Genomics Platform"/>
            <person name="Cuomo C.A."/>
            <person name="Munoz J.F."/>
            <person name="Imamovic A."/>
            <person name="Priest M.E."/>
            <person name="Young S."/>
            <person name="Clay O.K."/>
            <person name="McEwen J.G."/>
        </authorList>
    </citation>
    <scope>NUCLEOTIDE SEQUENCE [LARGE SCALE GENOMIC DNA]</scope>
    <source>
        <strain evidence="9 10">UAMH 9510</strain>
    </source>
</reference>
<dbReference type="GO" id="GO:0140042">
    <property type="term" value="P:lipid droplet formation"/>
    <property type="evidence" value="ECO:0007669"/>
    <property type="project" value="UniProtKB-ARBA"/>
</dbReference>
<protein>
    <recommendedName>
        <fullName evidence="11">Seipin</fullName>
    </recommendedName>
</protein>
<evidence type="ECO:0000313" key="9">
    <source>
        <dbReference type="EMBL" id="OJD18090.1"/>
    </source>
</evidence>
<keyword evidence="10" id="KW-1185">Reference proteome</keyword>
<dbReference type="GO" id="GO:0006629">
    <property type="term" value="P:lipid metabolic process"/>
    <property type="evidence" value="ECO:0007669"/>
    <property type="project" value="UniProtKB-KW"/>
</dbReference>
<dbReference type="OrthoDB" id="3990054at2759"/>
<sequence>MDDDTEPPNQPLYLRALTPFTEIARTILSKPARRAYINTFLFALTSFALCCISIVAYWIFYYKYVPQIGLERQVHLQFGDGHPYGTARLGIELICGQPYDVTVALYLPRTPSNLAAGNFMLDLALFSTVDTSTNTSTETNLIARSRRPAILTYASPIVDMARRVYKMPLYVLGWQKEAEDVKVHMMERLEFEGKKEAMPRMLRLEIQSEERMQVYNAVVRFDARFSGLRWIMYNWRILSFFILSSTFWIVSMICMASAWIALAIRAEPTLAKGPKSEDENGDGETSSDISIKEEGSDEEDGSSKLSLRRRRRTSSEAEQIKQEEDIEEPTMIQPLAGEGPSEIETDTHPARTSSSSQATARGNLGSDVQRRRSHVRFEYDEDEA</sequence>
<organism evidence="9 10">
    <name type="scientific">Emergomyces pasteurianus Ep9510</name>
    <dbReference type="NCBI Taxonomy" id="1447872"/>
    <lineage>
        <taxon>Eukaryota</taxon>
        <taxon>Fungi</taxon>
        <taxon>Dikarya</taxon>
        <taxon>Ascomycota</taxon>
        <taxon>Pezizomycotina</taxon>
        <taxon>Eurotiomycetes</taxon>
        <taxon>Eurotiomycetidae</taxon>
        <taxon>Onygenales</taxon>
        <taxon>Ajellomycetaceae</taxon>
        <taxon>Emergomyces</taxon>
    </lineage>
</organism>
<evidence type="ECO:0000256" key="4">
    <source>
        <dbReference type="ARBA" id="ARBA00022989"/>
    </source>
</evidence>
<dbReference type="EMBL" id="LGRN01000046">
    <property type="protein sequence ID" value="OJD18090.1"/>
    <property type="molecule type" value="Genomic_DNA"/>
</dbReference>
<keyword evidence="3" id="KW-0256">Endoplasmic reticulum</keyword>
<dbReference type="CDD" id="cd23995">
    <property type="entry name" value="Seipin_BSCL2_like"/>
    <property type="match status" value="1"/>
</dbReference>
<proteinExistence type="predicted"/>
<evidence type="ECO:0008006" key="11">
    <source>
        <dbReference type="Google" id="ProtNLM"/>
    </source>
</evidence>
<evidence type="ECO:0000256" key="1">
    <source>
        <dbReference type="ARBA" id="ARBA00004477"/>
    </source>
</evidence>